<dbReference type="OrthoDB" id="1937287at2759"/>
<dbReference type="Proteomes" id="UP000325315">
    <property type="component" value="Unassembled WGS sequence"/>
</dbReference>
<proteinExistence type="predicted"/>
<protein>
    <submittedName>
        <fullName evidence="1">Retrotransposon gag protein</fullName>
    </submittedName>
</protein>
<sequence length="122" mass="14251">MLKANTIKVEEEPADARDKLEVQKSVENLGSPEPKFVNSDKMHKNCHNRQIALYKKRILHKPTLKGFRNKNVLKKLRINISLVEALKKMPNYVKFMKDILSKKKRLREFETVALTKECSAFL</sequence>
<evidence type="ECO:0000313" key="2">
    <source>
        <dbReference type="Proteomes" id="UP000325315"/>
    </source>
</evidence>
<dbReference type="EMBL" id="SMMG02000003">
    <property type="protein sequence ID" value="KAA3480883.1"/>
    <property type="molecule type" value="Genomic_DNA"/>
</dbReference>
<gene>
    <name evidence="1" type="ORF">EPI10_021290</name>
</gene>
<evidence type="ECO:0000313" key="1">
    <source>
        <dbReference type="EMBL" id="KAA3480883.1"/>
    </source>
</evidence>
<comment type="caution">
    <text evidence="1">The sequence shown here is derived from an EMBL/GenBank/DDBJ whole genome shotgun (WGS) entry which is preliminary data.</text>
</comment>
<dbReference type="AlphaFoldDB" id="A0A5B6WHJ8"/>
<reference evidence="2" key="1">
    <citation type="journal article" date="2019" name="Plant Biotechnol. J.">
        <title>Genome sequencing of the Australian wild diploid species Gossypium australe highlights disease resistance and delayed gland morphogenesis.</title>
        <authorList>
            <person name="Cai Y."/>
            <person name="Cai X."/>
            <person name="Wang Q."/>
            <person name="Wang P."/>
            <person name="Zhang Y."/>
            <person name="Cai C."/>
            <person name="Xu Y."/>
            <person name="Wang K."/>
            <person name="Zhou Z."/>
            <person name="Wang C."/>
            <person name="Geng S."/>
            <person name="Li B."/>
            <person name="Dong Q."/>
            <person name="Hou Y."/>
            <person name="Wang H."/>
            <person name="Ai P."/>
            <person name="Liu Z."/>
            <person name="Yi F."/>
            <person name="Sun M."/>
            <person name="An G."/>
            <person name="Cheng J."/>
            <person name="Zhang Y."/>
            <person name="Shi Q."/>
            <person name="Xie Y."/>
            <person name="Shi X."/>
            <person name="Chang Y."/>
            <person name="Huang F."/>
            <person name="Chen Y."/>
            <person name="Hong S."/>
            <person name="Mi L."/>
            <person name="Sun Q."/>
            <person name="Zhang L."/>
            <person name="Zhou B."/>
            <person name="Peng R."/>
            <person name="Zhang X."/>
            <person name="Liu F."/>
        </authorList>
    </citation>
    <scope>NUCLEOTIDE SEQUENCE [LARGE SCALE GENOMIC DNA]</scope>
    <source>
        <strain evidence="2">cv. PA1801</strain>
    </source>
</reference>
<organism evidence="1 2">
    <name type="scientific">Gossypium australe</name>
    <dbReference type="NCBI Taxonomy" id="47621"/>
    <lineage>
        <taxon>Eukaryota</taxon>
        <taxon>Viridiplantae</taxon>
        <taxon>Streptophyta</taxon>
        <taxon>Embryophyta</taxon>
        <taxon>Tracheophyta</taxon>
        <taxon>Spermatophyta</taxon>
        <taxon>Magnoliopsida</taxon>
        <taxon>eudicotyledons</taxon>
        <taxon>Gunneridae</taxon>
        <taxon>Pentapetalae</taxon>
        <taxon>rosids</taxon>
        <taxon>malvids</taxon>
        <taxon>Malvales</taxon>
        <taxon>Malvaceae</taxon>
        <taxon>Malvoideae</taxon>
        <taxon>Gossypium</taxon>
    </lineage>
</organism>
<keyword evidence="2" id="KW-1185">Reference proteome</keyword>
<name>A0A5B6WHJ8_9ROSI</name>
<accession>A0A5B6WHJ8</accession>